<feature type="region of interest" description="Disordered" evidence="1">
    <location>
        <begin position="248"/>
        <end position="365"/>
    </location>
</feature>
<feature type="compositionally biased region" description="Basic residues" evidence="1">
    <location>
        <begin position="174"/>
        <end position="187"/>
    </location>
</feature>
<dbReference type="EMBL" id="DS114491">
    <property type="protein sequence ID" value="EAX87196.1"/>
    <property type="molecule type" value="Genomic_DNA"/>
</dbReference>
<gene>
    <name evidence="2" type="ORF">TVAG_215470</name>
</gene>
<dbReference type="VEuPathDB" id="TrichDB:TVAG_215470"/>
<keyword evidence="3" id="KW-1185">Reference proteome</keyword>
<proteinExistence type="predicted"/>
<feature type="compositionally biased region" description="Acidic residues" evidence="1">
    <location>
        <begin position="312"/>
        <end position="365"/>
    </location>
</feature>
<accession>A2G6L7</accession>
<dbReference type="RefSeq" id="XP_001300126.1">
    <property type="nucleotide sequence ID" value="XM_001300125.1"/>
</dbReference>
<dbReference type="Proteomes" id="UP000001542">
    <property type="component" value="Unassembled WGS sequence"/>
</dbReference>
<reference evidence="2" key="2">
    <citation type="journal article" date="2007" name="Science">
        <title>Draft genome sequence of the sexually transmitted pathogen Trichomonas vaginalis.</title>
        <authorList>
            <person name="Carlton J.M."/>
            <person name="Hirt R.P."/>
            <person name="Silva J.C."/>
            <person name="Delcher A.L."/>
            <person name="Schatz M."/>
            <person name="Zhao Q."/>
            <person name="Wortman J.R."/>
            <person name="Bidwell S.L."/>
            <person name="Alsmark U.C.M."/>
            <person name="Besteiro S."/>
            <person name="Sicheritz-Ponten T."/>
            <person name="Noel C.J."/>
            <person name="Dacks J.B."/>
            <person name="Foster P.G."/>
            <person name="Simillion C."/>
            <person name="Van de Peer Y."/>
            <person name="Miranda-Saavedra D."/>
            <person name="Barton G.J."/>
            <person name="Westrop G.D."/>
            <person name="Mueller S."/>
            <person name="Dessi D."/>
            <person name="Fiori P.L."/>
            <person name="Ren Q."/>
            <person name="Paulsen I."/>
            <person name="Zhang H."/>
            <person name="Bastida-Corcuera F.D."/>
            <person name="Simoes-Barbosa A."/>
            <person name="Brown M.T."/>
            <person name="Hayes R.D."/>
            <person name="Mukherjee M."/>
            <person name="Okumura C.Y."/>
            <person name="Schneider R."/>
            <person name="Smith A.J."/>
            <person name="Vanacova S."/>
            <person name="Villalvazo M."/>
            <person name="Haas B.J."/>
            <person name="Pertea M."/>
            <person name="Feldblyum T.V."/>
            <person name="Utterback T.R."/>
            <person name="Shu C.L."/>
            <person name="Osoegawa K."/>
            <person name="de Jong P.J."/>
            <person name="Hrdy I."/>
            <person name="Horvathova L."/>
            <person name="Zubacova Z."/>
            <person name="Dolezal P."/>
            <person name="Malik S.B."/>
            <person name="Logsdon J.M. Jr."/>
            <person name="Henze K."/>
            <person name="Gupta A."/>
            <person name="Wang C.C."/>
            <person name="Dunne R.L."/>
            <person name="Upcroft J.A."/>
            <person name="Upcroft P."/>
            <person name="White O."/>
            <person name="Salzberg S.L."/>
            <person name="Tang P."/>
            <person name="Chiu C.-H."/>
            <person name="Lee Y.-S."/>
            <person name="Embley T.M."/>
            <person name="Coombs G.H."/>
            <person name="Mottram J.C."/>
            <person name="Tachezy J."/>
            <person name="Fraser-Liggett C.M."/>
            <person name="Johnson P.J."/>
        </authorList>
    </citation>
    <scope>NUCLEOTIDE SEQUENCE [LARGE SCALE GENOMIC DNA]</scope>
    <source>
        <strain evidence="2">G3</strain>
    </source>
</reference>
<evidence type="ECO:0000313" key="3">
    <source>
        <dbReference type="Proteomes" id="UP000001542"/>
    </source>
</evidence>
<evidence type="ECO:0000313" key="2">
    <source>
        <dbReference type="EMBL" id="EAX87196.1"/>
    </source>
</evidence>
<sequence>MDSEISSTSKKPQGYDDIRAIFLNTIAAQVMHKASIQLKESHAVVIRDTPELISGAQFVSNFLMKNGMEKTLFTAKLESGGKVSSQKEMYPLQRTFKFNPNLDFFVQLIGSTRPTIARKIMPKEYKEYQDSLSGENQDVSEAKDLRKKNGHSHSHAHHNQIAARDVNLQSSSHSHSHKHSHKDHRPKHYEPIGGINQKPSLEERMRNILKPTWKPQQDTSFTSLGIKSRDIGKPYFAYDTEAFRQGYGKKKGKIQNKPEDDDQIVIQPPKAKSSTASKKQQQPTPIEQNQKTPSRKESKVEPTPSAVTYNLPEEEEFAEEEEIQNEIEEKEPEKEENEEEEEEEEDDEEEEIIIEEEEEDAAGEE</sequence>
<protein>
    <submittedName>
        <fullName evidence="2">Uncharacterized protein</fullName>
    </submittedName>
</protein>
<reference evidence="2" key="1">
    <citation type="submission" date="2006-10" db="EMBL/GenBank/DDBJ databases">
        <authorList>
            <person name="Amadeo P."/>
            <person name="Zhao Q."/>
            <person name="Wortman J."/>
            <person name="Fraser-Liggett C."/>
            <person name="Carlton J."/>
        </authorList>
    </citation>
    <scope>NUCLEOTIDE SEQUENCE</scope>
    <source>
        <strain evidence="2">G3</strain>
    </source>
</reference>
<organism evidence="2 3">
    <name type="scientific">Trichomonas vaginalis (strain ATCC PRA-98 / G3)</name>
    <dbReference type="NCBI Taxonomy" id="412133"/>
    <lineage>
        <taxon>Eukaryota</taxon>
        <taxon>Metamonada</taxon>
        <taxon>Parabasalia</taxon>
        <taxon>Trichomonadida</taxon>
        <taxon>Trichomonadidae</taxon>
        <taxon>Trichomonas</taxon>
    </lineage>
</organism>
<feature type="region of interest" description="Disordered" evidence="1">
    <location>
        <begin position="129"/>
        <end position="199"/>
    </location>
</feature>
<feature type="compositionally biased region" description="Low complexity" evidence="1">
    <location>
        <begin position="267"/>
        <end position="284"/>
    </location>
</feature>
<name>A2G6L7_TRIV3</name>
<dbReference type="VEuPathDB" id="TrichDB:TVAGG3_0626260"/>
<dbReference type="AlphaFoldDB" id="A2G6L7"/>
<evidence type="ECO:0000256" key="1">
    <source>
        <dbReference type="SAM" id="MobiDB-lite"/>
    </source>
</evidence>
<feature type="compositionally biased region" description="Polar residues" evidence="1">
    <location>
        <begin position="130"/>
        <end position="139"/>
    </location>
</feature>
<dbReference type="KEGG" id="tva:4744846"/>
<feature type="compositionally biased region" description="Basic residues" evidence="1">
    <location>
        <begin position="145"/>
        <end position="158"/>
    </location>
</feature>
<dbReference type="InParanoid" id="A2G6L7"/>